<dbReference type="SUPFAM" id="SSF51735">
    <property type="entry name" value="NAD(P)-binding Rossmann-fold domains"/>
    <property type="match status" value="1"/>
</dbReference>
<comment type="caution">
    <text evidence="2">The sequence shown here is derived from an EMBL/GenBank/DDBJ whole genome shotgun (WGS) entry which is preliminary data.</text>
</comment>
<evidence type="ECO:0000313" key="2">
    <source>
        <dbReference type="EMBL" id="PNF35977.1"/>
    </source>
</evidence>
<dbReference type="GO" id="GO:0016491">
    <property type="term" value="F:oxidoreductase activity"/>
    <property type="evidence" value="ECO:0007669"/>
    <property type="project" value="UniProtKB-KW"/>
</dbReference>
<keyword evidence="3" id="KW-1185">Reference proteome</keyword>
<dbReference type="InterPro" id="IPR036291">
    <property type="entry name" value="NAD(P)-bd_dom_sf"/>
</dbReference>
<proteinExistence type="predicted"/>
<dbReference type="Gene3D" id="3.40.50.720">
    <property type="entry name" value="NAD(P)-binding Rossmann-like Domain"/>
    <property type="match status" value="2"/>
</dbReference>
<organism evidence="2 3">
    <name type="scientific">Cryptotermes secundus</name>
    <dbReference type="NCBI Taxonomy" id="105785"/>
    <lineage>
        <taxon>Eukaryota</taxon>
        <taxon>Metazoa</taxon>
        <taxon>Ecdysozoa</taxon>
        <taxon>Arthropoda</taxon>
        <taxon>Hexapoda</taxon>
        <taxon>Insecta</taxon>
        <taxon>Pterygota</taxon>
        <taxon>Neoptera</taxon>
        <taxon>Polyneoptera</taxon>
        <taxon>Dictyoptera</taxon>
        <taxon>Blattodea</taxon>
        <taxon>Blattoidea</taxon>
        <taxon>Termitoidae</taxon>
        <taxon>Kalotermitidae</taxon>
        <taxon>Cryptotermitinae</taxon>
        <taxon>Cryptotermes</taxon>
    </lineage>
</organism>
<reference evidence="2 3" key="1">
    <citation type="submission" date="2017-12" db="EMBL/GenBank/DDBJ databases">
        <title>Hemimetabolous genomes reveal molecular basis of termite eusociality.</title>
        <authorList>
            <person name="Harrison M.C."/>
            <person name="Jongepier E."/>
            <person name="Robertson H.M."/>
            <person name="Arning N."/>
            <person name="Bitard-Feildel T."/>
            <person name="Chao H."/>
            <person name="Childers C.P."/>
            <person name="Dinh H."/>
            <person name="Doddapaneni H."/>
            <person name="Dugan S."/>
            <person name="Gowin J."/>
            <person name="Greiner C."/>
            <person name="Han Y."/>
            <person name="Hu H."/>
            <person name="Hughes D.S.T."/>
            <person name="Huylmans A.-K."/>
            <person name="Kemena C."/>
            <person name="Kremer L.P.M."/>
            <person name="Lee S.L."/>
            <person name="Lopez-Ezquerra A."/>
            <person name="Mallet L."/>
            <person name="Monroy-Kuhn J.M."/>
            <person name="Moser A."/>
            <person name="Murali S.C."/>
            <person name="Muzny D.M."/>
            <person name="Otani S."/>
            <person name="Piulachs M.-D."/>
            <person name="Poelchau M."/>
            <person name="Qu J."/>
            <person name="Schaub F."/>
            <person name="Wada-Katsumata A."/>
            <person name="Worley K.C."/>
            <person name="Xie Q."/>
            <person name="Ylla G."/>
            <person name="Poulsen M."/>
            <person name="Gibbs R.A."/>
            <person name="Schal C."/>
            <person name="Richards S."/>
            <person name="Belles X."/>
            <person name="Korb J."/>
            <person name="Bornberg-Bauer E."/>
        </authorList>
    </citation>
    <scope>NUCLEOTIDE SEQUENCE [LARGE SCALE GENOMIC DNA]</scope>
    <source>
        <tissue evidence="2">Whole body</tissue>
    </source>
</reference>
<dbReference type="AlphaFoldDB" id="A0A2J7R566"/>
<evidence type="ECO:0008006" key="4">
    <source>
        <dbReference type="Google" id="ProtNLM"/>
    </source>
</evidence>
<dbReference type="PROSITE" id="PS51257">
    <property type="entry name" value="PROKAR_LIPOPROTEIN"/>
    <property type="match status" value="1"/>
</dbReference>
<dbReference type="EMBL" id="NEVH01007395">
    <property type="protein sequence ID" value="PNF35977.1"/>
    <property type="molecule type" value="Genomic_DNA"/>
</dbReference>
<evidence type="ECO:0000256" key="1">
    <source>
        <dbReference type="ARBA" id="ARBA00023002"/>
    </source>
</evidence>
<dbReference type="OrthoDB" id="191139at2759"/>
<keyword evidence="1" id="KW-0560">Oxidoreductase</keyword>
<dbReference type="Pfam" id="PF00106">
    <property type="entry name" value="adh_short"/>
    <property type="match status" value="1"/>
</dbReference>
<evidence type="ECO:0000313" key="3">
    <source>
        <dbReference type="Proteomes" id="UP000235965"/>
    </source>
</evidence>
<dbReference type="InParanoid" id="A0A2J7R566"/>
<accession>A0A2J7R566</accession>
<dbReference type="PANTHER" id="PTHR43157">
    <property type="entry name" value="PHOSPHATIDYLINOSITOL-GLYCAN BIOSYNTHESIS CLASS F PROTEIN-RELATED"/>
    <property type="match status" value="1"/>
</dbReference>
<dbReference type="InterPro" id="IPR002347">
    <property type="entry name" value="SDR_fam"/>
</dbReference>
<sequence>MVWSPPKKVVYLSAAATCASLACLMKDYTGGRRYEGSHRIDKKVVIITGSNTGIGKETAFELAKRGAHVVMACRDARKCEVARQDIVLRTKNKYVYCRICDLASQESIIQFAERFKSGTGVTVNAVHPGIVDTEIVRHMSFFNSTLSAIFLKPFIWMFIKSPGQGARTTVYMALEESLKDVSGKYFK</sequence>
<protein>
    <recommendedName>
        <fullName evidence="4">Retinol dehydrogenase 13</fullName>
    </recommendedName>
</protein>
<gene>
    <name evidence="2" type="ORF">B7P43_G03541</name>
</gene>
<dbReference type="STRING" id="105785.A0A2J7R566"/>
<dbReference type="Proteomes" id="UP000235965">
    <property type="component" value="Unassembled WGS sequence"/>
</dbReference>
<name>A0A2J7R566_9NEOP</name>
<dbReference type="PANTHER" id="PTHR43157:SF31">
    <property type="entry name" value="PHOSPHATIDYLINOSITOL-GLYCAN BIOSYNTHESIS CLASS F PROTEIN"/>
    <property type="match status" value="1"/>
</dbReference>